<dbReference type="InParanoid" id="A0A6I9SRS2"/>
<dbReference type="GeneID" id="105155561"/>
<name>A0A6I9SRS2_SESIN</name>
<dbReference type="PANTHER" id="PTHR37610:SF40">
    <property type="entry name" value="OS01G0909600 PROTEIN"/>
    <property type="match status" value="1"/>
</dbReference>
<protein>
    <submittedName>
        <fullName evidence="2">Uncharacterized protein LOC105155561</fullName>
    </submittedName>
</protein>
<evidence type="ECO:0000313" key="1">
    <source>
        <dbReference type="Proteomes" id="UP000504604"/>
    </source>
</evidence>
<dbReference type="CDD" id="cd09272">
    <property type="entry name" value="RNase_HI_RT_Ty1"/>
    <property type="match status" value="1"/>
</dbReference>
<organism evidence="1 2">
    <name type="scientific">Sesamum indicum</name>
    <name type="common">Oriental sesame</name>
    <name type="synonym">Sesamum orientale</name>
    <dbReference type="NCBI Taxonomy" id="4182"/>
    <lineage>
        <taxon>Eukaryota</taxon>
        <taxon>Viridiplantae</taxon>
        <taxon>Streptophyta</taxon>
        <taxon>Embryophyta</taxon>
        <taxon>Tracheophyta</taxon>
        <taxon>Spermatophyta</taxon>
        <taxon>Magnoliopsida</taxon>
        <taxon>eudicotyledons</taxon>
        <taxon>Gunneridae</taxon>
        <taxon>Pentapetalae</taxon>
        <taxon>asterids</taxon>
        <taxon>lamiids</taxon>
        <taxon>Lamiales</taxon>
        <taxon>Pedaliaceae</taxon>
        <taxon>Sesamum</taxon>
    </lineage>
</organism>
<sequence>MKLCFIDGTSAKSSVTEPFFEHWIRVDSMVTTWILNCISKEIVGSFMYAKSARTLWLDLEERYGECNGPLLYQLQREIASLTQGTKSVVEYFSRLCMIWDELDELMPTPQCTCGCTCGAFKIAAEQATFTRLTQFLMGLSDNFDHLRDQLLVMDPTPTANKAYSMMLRFPTPIPFWCDNQAAIHITANPVFHERTKHLDIDCHLVRDQFKLGFILSSHIPVRDQLADIFTKSSPVADFARLLGKLGLAFALQLEGGMLRVTATATLNDSNSNTQLKVEDESWTTARHNVDIPPFNIWRYVFYTLLLVRNAISSC</sequence>
<proteinExistence type="predicted"/>
<dbReference type="KEGG" id="sind:105155561"/>
<dbReference type="AlphaFoldDB" id="A0A6I9SRS2"/>
<dbReference type="RefSeq" id="XP_011069753.1">
    <property type="nucleotide sequence ID" value="XM_011071451.1"/>
</dbReference>
<accession>A0A6I9SRS2</accession>
<gene>
    <name evidence="2" type="primary">LOC105155561</name>
</gene>
<dbReference type="OrthoDB" id="911950at2759"/>
<evidence type="ECO:0000313" key="2">
    <source>
        <dbReference type="RefSeq" id="XP_011069753.1"/>
    </source>
</evidence>
<dbReference type="PANTHER" id="PTHR37610">
    <property type="entry name" value="CCHC-TYPE DOMAIN-CONTAINING PROTEIN"/>
    <property type="match status" value="1"/>
</dbReference>
<dbReference type="Proteomes" id="UP000504604">
    <property type="component" value="Linkage group LG2"/>
</dbReference>
<reference evidence="2" key="1">
    <citation type="submission" date="2025-08" db="UniProtKB">
        <authorList>
            <consortium name="RefSeq"/>
        </authorList>
    </citation>
    <scope>IDENTIFICATION</scope>
</reference>
<keyword evidence="1" id="KW-1185">Reference proteome</keyword>